<sequence>MMNRRQPIEMALSAKKSTDFKTNLFGIRNSSTSVPVSCPPGYIRRRCEHSTFSFFNRGKARANARQFER</sequence>
<protein>
    <submittedName>
        <fullName evidence="1">Uncharacterized protein</fullName>
    </submittedName>
</protein>
<dbReference type="HOGENOM" id="CLU_2779086_0_0_1"/>
<evidence type="ECO:0000313" key="1">
    <source>
        <dbReference type="EnsemblMetazoa" id="SMAR002838-PA"/>
    </source>
</evidence>
<keyword evidence="2" id="KW-1185">Reference proteome</keyword>
<dbReference type="EMBL" id="JH431251">
    <property type="status" value="NOT_ANNOTATED_CDS"/>
    <property type="molecule type" value="Genomic_DNA"/>
</dbReference>
<dbReference type="Proteomes" id="UP000014500">
    <property type="component" value="Unassembled WGS sequence"/>
</dbReference>
<proteinExistence type="predicted"/>
<reference evidence="2" key="1">
    <citation type="submission" date="2011-05" db="EMBL/GenBank/DDBJ databases">
        <authorList>
            <person name="Richards S.R."/>
            <person name="Qu J."/>
            <person name="Jiang H."/>
            <person name="Jhangiani S.N."/>
            <person name="Agravi P."/>
            <person name="Goodspeed R."/>
            <person name="Gross S."/>
            <person name="Mandapat C."/>
            <person name="Jackson L."/>
            <person name="Mathew T."/>
            <person name="Pu L."/>
            <person name="Thornton R."/>
            <person name="Saada N."/>
            <person name="Wilczek-Boney K.B."/>
            <person name="Lee S."/>
            <person name="Kovar C."/>
            <person name="Wu Y."/>
            <person name="Scherer S.E."/>
            <person name="Worley K.C."/>
            <person name="Muzny D.M."/>
            <person name="Gibbs R."/>
        </authorList>
    </citation>
    <scope>NUCLEOTIDE SEQUENCE</scope>
    <source>
        <strain evidence="2">Brora</strain>
    </source>
</reference>
<evidence type="ECO:0000313" key="2">
    <source>
        <dbReference type="Proteomes" id="UP000014500"/>
    </source>
</evidence>
<name>T1IP89_STRMM</name>
<reference evidence="1" key="2">
    <citation type="submission" date="2015-02" db="UniProtKB">
        <authorList>
            <consortium name="EnsemblMetazoa"/>
        </authorList>
    </citation>
    <scope>IDENTIFICATION</scope>
</reference>
<organism evidence="1 2">
    <name type="scientific">Strigamia maritima</name>
    <name type="common">European centipede</name>
    <name type="synonym">Geophilus maritimus</name>
    <dbReference type="NCBI Taxonomy" id="126957"/>
    <lineage>
        <taxon>Eukaryota</taxon>
        <taxon>Metazoa</taxon>
        <taxon>Ecdysozoa</taxon>
        <taxon>Arthropoda</taxon>
        <taxon>Myriapoda</taxon>
        <taxon>Chilopoda</taxon>
        <taxon>Pleurostigmophora</taxon>
        <taxon>Geophilomorpha</taxon>
        <taxon>Linotaeniidae</taxon>
        <taxon>Strigamia</taxon>
    </lineage>
</organism>
<dbReference type="AlphaFoldDB" id="T1IP89"/>
<dbReference type="EnsemblMetazoa" id="SMAR002838-RA">
    <property type="protein sequence ID" value="SMAR002838-PA"/>
    <property type="gene ID" value="SMAR002838"/>
</dbReference>
<accession>T1IP89</accession>